<keyword evidence="2" id="KW-1185">Reference proteome</keyword>
<evidence type="ECO:0000313" key="2">
    <source>
        <dbReference type="Proteomes" id="UP001492380"/>
    </source>
</evidence>
<name>A0ABR1YK35_9PEZI</name>
<proteinExistence type="predicted"/>
<evidence type="ECO:0000313" key="1">
    <source>
        <dbReference type="EMBL" id="KAK8230692.1"/>
    </source>
</evidence>
<dbReference type="EMBL" id="JBBWRZ010000008">
    <property type="protein sequence ID" value="KAK8230692.1"/>
    <property type="molecule type" value="Genomic_DNA"/>
</dbReference>
<feature type="non-terminal residue" evidence="1">
    <location>
        <position position="245"/>
    </location>
</feature>
<accession>A0ABR1YK35</accession>
<dbReference type="Proteomes" id="UP001492380">
    <property type="component" value="Unassembled WGS sequence"/>
</dbReference>
<sequence>YSYFIPSPFAFPIPVTLQHQVATTYIPRYTTCREGPEATPAPGPPYLNVTSTAAPTSSTPCETFYDASETTLCHTTLIGLATRVTITDCSQEITFSSDFGATFVTPSPTRVGSGSLRSTITPSPSTQLQTTYYISPWHSFVDNQGRIPEHVDVKVCHARAENATIEDCIREEEVWTAVPVVVTTHFTTSVDMLATLTDGPGTYYVGTVHGHFVGNRTTVSVSTQMVMQWVYEAETISRGPRISAT</sequence>
<comment type="caution">
    <text evidence="1">The sequence shown here is derived from an EMBL/GenBank/DDBJ whole genome shotgun (WGS) entry which is preliminary data.</text>
</comment>
<reference evidence="1 2" key="1">
    <citation type="submission" date="2024-04" db="EMBL/GenBank/DDBJ databases">
        <title>Phyllosticta paracitricarpa is synonymous to the EU quarantine fungus P. citricarpa based on phylogenomic analyses.</title>
        <authorList>
            <consortium name="Lawrence Berkeley National Laboratory"/>
            <person name="Van Ingen-Buijs V.A."/>
            <person name="Van Westerhoven A.C."/>
            <person name="Haridas S."/>
            <person name="Skiadas P."/>
            <person name="Martin F."/>
            <person name="Groenewald J.Z."/>
            <person name="Crous P.W."/>
            <person name="Seidl M.F."/>
        </authorList>
    </citation>
    <scope>NUCLEOTIDE SEQUENCE [LARGE SCALE GENOMIC DNA]</scope>
    <source>
        <strain evidence="1 2">CBS 123374</strain>
    </source>
</reference>
<organism evidence="1 2">
    <name type="scientific">Phyllosticta capitalensis</name>
    <dbReference type="NCBI Taxonomy" id="121624"/>
    <lineage>
        <taxon>Eukaryota</taxon>
        <taxon>Fungi</taxon>
        <taxon>Dikarya</taxon>
        <taxon>Ascomycota</taxon>
        <taxon>Pezizomycotina</taxon>
        <taxon>Dothideomycetes</taxon>
        <taxon>Dothideomycetes incertae sedis</taxon>
        <taxon>Botryosphaeriales</taxon>
        <taxon>Phyllostictaceae</taxon>
        <taxon>Phyllosticta</taxon>
    </lineage>
</organism>
<gene>
    <name evidence="1" type="ORF">HDK90DRAFT_391780</name>
</gene>
<feature type="non-terminal residue" evidence="1">
    <location>
        <position position="1"/>
    </location>
</feature>
<protein>
    <submittedName>
        <fullName evidence="1">Uncharacterized protein</fullName>
    </submittedName>
</protein>